<dbReference type="EMBL" id="PISJ01000005">
    <property type="protein sequence ID" value="PKF35555.1"/>
    <property type="molecule type" value="Genomic_DNA"/>
</dbReference>
<comment type="caution">
    <text evidence="1">The sequence shown here is derived from an EMBL/GenBank/DDBJ whole genome shotgun (WGS) entry which is preliminary data.</text>
</comment>
<gene>
    <name evidence="1" type="ORF">CW311_04500</name>
</gene>
<evidence type="ECO:0000313" key="1">
    <source>
        <dbReference type="EMBL" id="PKF35555.1"/>
    </source>
</evidence>
<sequence length="148" mass="16144">MSQRTGSGLIYGKFPAEIVSYNGGTRECVIKTPVGDEIDAEIEYPIGDNSRNTEISISKGDKVWCEYIQGDTRRALITGWRNPKKGNSTGTRTFSHANIVLNAKSSIKCIVGGMTFEITSGDVKANGISVINHVHKVIKEGQDTDKPR</sequence>
<organism evidence="1 2">
    <name type="scientific">Acinetobacter proteolyticus</name>
    <dbReference type="NCBI Taxonomy" id="1776741"/>
    <lineage>
        <taxon>Bacteria</taxon>
        <taxon>Pseudomonadati</taxon>
        <taxon>Pseudomonadota</taxon>
        <taxon>Gammaproteobacteria</taxon>
        <taxon>Moraxellales</taxon>
        <taxon>Moraxellaceae</taxon>
        <taxon>Acinetobacter</taxon>
    </lineage>
</organism>
<protein>
    <recommendedName>
        <fullName evidence="3">Gp5/Type VI secretion system Vgr protein OB-fold domain-containing protein</fullName>
    </recommendedName>
</protein>
<dbReference type="Proteomes" id="UP000233553">
    <property type="component" value="Unassembled WGS sequence"/>
</dbReference>
<evidence type="ECO:0000313" key="2">
    <source>
        <dbReference type="Proteomes" id="UP000233553"/>
    </source>
</evidence>
<accession>A0A2N0WIB5</accession>
<dbReference type="RefSeq" id="WP_101235776.1">
    <property type="nucleotide sequence ID" value="NZ_PISJ01000005.1"/>
</dbReference>
<proteinExistence type="predicted"/>
<name>A0A2N0WIB5_9GAMM</name>
<dbReference type="AlphaFoldDB" id="A0A2N0WIB5"/>
<reference evidence="1 2" key="1">
    <citation type="submission" date="2017-12" db="EMBL/GenBank/DDBJ databases">
        <title>Draft Genome sequences of multiple microbial strains isolated from spacecraft associated surfaces.</title>
        <authorList>
            <person name="Seuylemezian A."/>
            <person name="Vaishampayan P."/>
            <person name="Venkateswaran K."/>
        </authorList>
    </citation>
    <scope>NUCLEOTIDE SEQUENCE [LARGE SCALE GENOMIC DNA]</scope>
    <source>
        <strain evidence="1 2">2P01AA</strain>
    </source>
</reference>
<evidence type="ECO:0008006" key="3">
    <source>
        <dbReference type="Google" id="ProtNLM"/>
    </source>
</evidence>